<keyword evidence="5 6" id="KW-0472">Membrane</keyword>
<dbReference type="InterPro" id="IPR015414">
    <property type="entry name" value="TMEM64"/>
</dbReference>
<comment type="similarity">
    <text evidence="6">Belongs to the TVP38/TMEM64 family.</text>
</comment>
<evidence type="ECO:0000256" key="3">
    <source>
        <dbReference type="ARBA" id="ARBA00022692"/>
    </source>
</evidence>
<evidence type="ECO:0000259" key="7">
    <source>
        <dbReference type="Pfam" id="PF09335"/>
    </source>
</evidence>
<keyword evidence="9" id="KW-1185">Reference proteome</keyword>
<sequence>MCQRDLACVGRNFCNKSRFLQSKCYSLHDFCNKTTRKWLLPSMGRDATRTDLPRLASLVHLVFNKTFLRIRDVTDMTEASQPNALLKRLPIIVIGVVAILGAYFLRDYLTFDALAENREALIAFRDANYVLTVLVFIAIYTVAVAFSLPGALILTLSGGFLFSTFPGFIFNVTGATIGATAIFLAARWGFGKQLGAKLEGSDGIVKKIKDGIDENQWSMLFLIRLVPAVPFFLANLIPSFLEVPLRRFVISTFFGIIPGSIVYTSVGAGLGEVFAKGETPNLGIIFEPHILLPIIGLCVLAVLPILIKAVRGKKGL</sequence>
<dbReference type="PANTHER" id="PTHR12677:SF59">
    <property type="entry name" value="GOLGI APPARATUS MEMBRANE PROTEIN TVP38-RELATED"/>
    <property type="match status" value="1"/>
</dbReference>
<dbReference type="Proteomes" id="UP000203464">
    <property type="component" value="Unassembled WGS sequence"/>
</dbReference>
<feature type="transmembrane region" description="Helical" evidence="6">
    <location>
        <begin position="290"/>
        <end position="310"/>
    </location>
</feature>
<keyword evidence="3 6" id="KW-0812">Transmembrane</keyword>
<organism evidence="8 9">
    <name type="scientific">Octadecabacter ascidiaceicola</name>
    <dbReference type="NCBI Taxonomy" id="1655543"/>
    <lineage>
        <taxon>Bacteria</taxon>
        <taxon>Pseudomonadati</taxon>
        <taxon>Pseudomonadota</taxon>
        <taxon>Alphaproteobacteria</taxon>
        <taxon>Rhodobacterales</taxon>
        <taxon>Roseobacteraceae</taxon>
        <taxon>Octadecabacter</taxon>
    </lineage>
</organism>
<keyword evidence="4 6" id="KW-1133">Transmembrane helix</keyword>
<name>A0A238K9S7_9RHOB</name>
<evidence type="ECO:0000256" key="6">
    <source>
        <dbReference type="RuleBase" id="RU366058"/>
    </source>
</evidence>
<protein>
    <recommendedName>
        <fullName evidence="6">TVP38/TMEM64 family membrane protein</fullName>
    </recommendedName>
</protein>
<reference evidence="9" key="1">
    <citation type="submission" date="2017-05" db="EMBL/GenBank/DDBJ databases">
        <authorList>
            <person name="Rodrigo-Torres L."/>
            <person name="Arahal R. D."/>
            <person name="Lucena T."/>
        </authorList>
    </citation>
    <scope>NUCLEOTIDE SEQUENCE [LARGE SCALE GENOMIC DNA]</scope>
    <source>
        <strain evidence="9">CECT 8868</strain>
    </source>
</reference>
<evidence type="ECO:0000256" key="1">
    <source>
        <dbReference type="ARBA" id="ARBA00004651"/>
    </source>
</evidence>
<evidence type="ECO:0000256" key="4">
    <source>
        <dbReference type="ARBA" id="ARBA00022989"/>
    </source>
</evidence>
<dbReference type="PANTHER" id="PTHR12677">
    <property type="entry name" value="GOLGI APPARATUS MEMBRANE PROTEIN TVP38-RELATED"/>
    <property type="match status" value="1"/>
</dbReference>
<dbReference type="InterPro" id="IPR032816">
    <property type="entry name" value="VTT_dom"/>
</dbReference>
<dbReference type="AlphaFoldDB" id="A0A238K9S7"/>
<proteinExistence type="inferred from homology"/>
<comment type="subcellular location">
    <subcellularLocation>
        <location evidence="1 6">Cell membrane</location>
        <topology evidence="1 6">Multi-pass membrane protein</topology>
    </subcellularLocation>
</comment>
<feature type="transmembrane region" description="Helical" evidence="6">
    <location>
        <begin position="89"/>
        <end position="109"/>
    </location>
</feature>
<evidence type="ECO:0000313" key="9">
    <source>
        <dbReference type="Proteomes" id="UP000203464"/>
    </source>
</evidence>
<accession>A0A238K9S7</accession>
<gene>
    <name evidence="8" type="ORF">OCA8868_02024</name>
</gene>
<feature type="transmembrane region" description="Helical" evidence="6">
    <location>
        <begin position="248"/>
        <end position="270"/>
    </location>
</feature>
<keyword evidence="2 6" id="KW-1003">Cell membrane</keyword>
<feature type="domain" description="VTT" evidence="7">
    <location>
        <begin position="152"/>
        <end position="268"/>
    </location>
</feature>
<evidence type="ECO:0000256" key="5">
    <source>
        <dbReference type="ARBA" id="ARBA00023136"/>
    </source>
</evidence>
<feature type="transmembrane region" description="Helical" evidence="6">
    <location>
        <begin position="129"/>
        <end position="156"/>
    </location>
</feature>
<evidence type="ECO:0000313" key="8">
    <source>
        <dbReference type="EMBL" id="SMX39575.1"/>
    </source>
</evidence>
<dbReference type="EMBL" id="FXYD01000003">
    <property type="protein sequence ID" value="SMX39575.1"/>
    <property type="molecule type" value="Genomic_DNA"/>
</dbReference>
<dbReference type="Pfam" id="PF09335">
    <property type="entry name" value="VTT_dom"/>
    <property type="match status" value="1"/>
</dbReference>
<dbReference type="GO" id="GO:0005886">
    <property type="term" value="C:plasma membrane"/>
    <property type="evidence" value="ECO:0007669"/>
    <property type="project" value="UniProtKB-SubCell"/>
</dbReference>
<feature type="transmembrane region" description="Helical" evidence="6">
    <location>
        <begin position="168"/>
        <end position="190"/>
    </location>
</feature>
<evidence type="ECO:0000256" key="2">
    <source>
        <dbReference type="ARBA" id="ARBA00022475"/>
    </source>
</evidence>
<feature type="transmembrane region" description="Helical" evidence="6">
    <location>
        <begin position="217"/>
        <end position="236"/>
    </location>
</feature>